<evidence type="ECO:0000256" key="4">
    <source>
        <dbReference type="ARBA" id="ARBA00022827"/>
    </source>
</evidence>
<dbReference type="Gene3D" id="3.50.50.100">
    <property type="match status" value="1"/>
</dbReference>
<comment type="cofactor">
    <cofactor evidence="1">
        <name>FAD</name>
        <dbReference type="ChEBI" id="CHEBI:57692"/>
    </cofactor>
</comment>
<dbReference type="GO" id="GO:0019646">
    <property type="term" value="P:aerobic electron transport chain"/>
    <property type="evidence" value="ECO:0007669"/>
    <property type="project" value="TreeGrafter"/>
</dbReference>
<accession>A0AAC9HLV4</accession>
<reference evidence="8" key="1">
    <citation type="submission" date="2016-03" db="EMBL/GenBank/DDBJ databases">
        <title>Complete genome sequence of the type strain Actinoalloteichus hymeniacidonis DSM 45092.</title>
        <authorList>
            <person name="Schaffert L."/>
            <person name="Albersmeier A."/>
            <person name="Winkler A."/>
            <person name="Kalinowski J."/>
            <person name="Zotchev S."/>
            <person name="Ruckert C."/>
        </authorList>
    </citation>
    <scope>NUCLEOTIDE SEQUENCE [LARGE SCALE GENOMIC DNA]</scope>
    <source>
        <strain evidence="8">HPA177(T) (DSM 45092(T))</strain>
    </source>
</reference>
<dbReference type="KEGG" id="ahm:TL08_03620"/>
<feature type="domain" description="FAD/NAD(P)-binding" evidence="6">
    <location>
        <begin position="4"/>
        <end position="285"/>
    </location>
</feature>
<keyword evidence="8" id="KW-1185">Reference proteome</keyword>
<keyword evidence="5" id="KW-0560">Oxidoreductase</keyword>
<dbReference type="InterPro" id="IPR023753">
    <property type="entry name" value="FAD/NAD-binding_dom"/>
</dbReference>
<dbReference type="SUPFAM" id="SSF51905">
    <property type="entry name" value="FAD/NAD(P)-binding domain"/>
    <property type="match status" value="1"/>
</dbReference>
<evidence type="ECO:0000256" key="1">
    <source>
        <dbReference type="ARBA" id="ARBA00001974"/>
    </source>
</evidence>
<comment type="similarity">
    <text evidence="2">Belongs to the NADH dehydrogenase family.</text>
</comment>
<evidence type="ECO:0000313" key="7">
    <source>
        <dbReference type="EMBL" id="AOS61556.1"/>
    </source>
</evidence>
<evidence type="ECO:0000256" key="3">
    <source>
        <dbReference type="ARBA" id="ARBA00022630"/>
    </source>
</evidence>
<evidence type="ECO:0000256" key="5">
    <source>
        <dbReference type="ARBA" id="ARBA00023002"/>
    </source>
</evidence>
<dbReference type="Pfam" id="PF07992">
    <property type="entry name" value="Pyr_redox_2"/>
    <property type="match status" value="1"/>
</dbReference>
<dbReference type="Proteomes" id="UP000095210">
    <property type="component" value="Chromosome"/>
</dbReference>
<dbReference type="PANTHER" id="PTHR42913:SF3">
    <property type="entry name" value="64 KDA MITOCHONDRIAL NADH DEHYDROGENASE (EUROFUNG)"/>
    <property type="match status" value="1"/>
</dbReference>
<dbReference type="RefSeq" id="WP_069846547.1">
    <property type="nucleotide sequence ID" value="NZ_CP014859.1"/>
</dbReference>
<keyword evidence="3" id="KW-0285">Flavoprotein</keyword>
<dbReference type="InterPro" id="IPR036188">
    <property type="entry name" value="FAD/NAD-bd_sf"/>
</dbReference>
<dbReference type="GO" id="GO:0003955">
    <property type="term" value="F:NAD(P)H dehydrogenase (quinone) activity"/>
    <property type="evidence" value="ECO:0007669"/>
    <property type="project" value="TreeGrafter"/>
</dbReference>
<proteinExistence type="inferred from homology"/>
<dbReference type="PRINTS" id="PR00368">
    <property type="entry name" value="FADPNR"/>
</dbReference>
<evidence type="ECO:0000259" key="6">
    <source>
        <dbReference type="Pfam" id="PF07992"/>
    </source>
</evidence>
<evidence type="ECO:0000256" key="2">
    <source>
        <dbReference type="ARBA" id="ARBA00005272"/>
    </source>
</evidence>
<dbReference type="EMBL" id="CP014859">
    <property type="protein sequence ID" value="AOS61556.1"/>
    <property type="molecule type" value="Genomic_DNA"/>
</dbReference>
<dbReference type="AlphaFoldDB" id="A0AAC9HLV4"/>
<sequence>MRHRIVVLGAGYAGAFAAGYLARHLHPDDFDITAVNAESHFVERMRLHQLAAGQDAPRHELAKVFAGTSLRLRVARVTAVDVEHRIVTVEDRAGTERLEYDTLLYSLGSTTADHGVPGVAEHAFHIAERQPTLRLRRRLGELAENGRVLVVGGNLTAIEAATEIVEAHPELQVTLATSGELGGWLSPKARRHLFRAFDRFGITVHEHTTIGRVEATGAVASDGTTLASDATVWAAGFSVHPIAAASGLDVEHDGRITVDRLMRSVSHPEVYAAGDSVHAVGDNGSPLPMSCASAGFTARQATAAIVGDLTGRKISKIPMAYLGNCLSLGQRDAIFQAVDGEAHSRSWSLRGRPAARLKAGVLKNVVWSTCHPTYGLPSRKLRLTTADRSVGRDRHAESL</sequence>
<name>A0AAC9HLV4_9PSEU</name>
<organism evidence="7 8">
    <name type="scientific">Actinoalloteichus hymeniacidonis</name>
    <dbReference type="NCBI Taxonomy" id="340345"/>
    <lineage>
        <taxon>Bacteria</taxon>
        <taxon>Bacillati</taxon>
        <taxon>Actinomycetota</taxon>
        <taxon>Actinomycetes</taxon>
        <taxon>Pseudonocardiales</taxon>
        <taxon>Pseudonocardiaceae</taxon>
        <taxon>Actinoalloteichus</taxon>
    </lineage>
</organism>
<protein>
    <submittedName>
        <fullName evidence="7">NADH dehydrogenase, FAD-containing subunit</fullName>
    </submittedName>
</protein>
<keyword evidence="4" id="KW-0274">FAD</keyword>
<dbReference type="InterPro" id="IPR051169">
    <property type="entry name" value="NADH-Q_oxidoreductase"/>
</dbReference>
<evidence type="ECO:0000313" key="8">
    <source>
        <dbReference type="Proteomes" id="UP000095210"/>
    </source>
</evidence>
<dbReference type="PANTHER" id="PTHR42913">
    <property type="entry name" value="APOPTOSIS-INDUCING FACTOR 1"/>
    <property type="match status" value="1"/>
</dbReference>
<gene>
    <name evidence="7" type="ORF">TL08_03620</name>
</gene>
<dbReference type="PRINTS" id="PR00469">
    <property type="entry name" value="PNDRDTASEII"/>
</dbReference>